<protein>
    <submittedName>
        <fullName evidence="1">Uncharacterized protein</fullName>
    </submittedName>
</protein>
<dbReference type="EMBL" id="SRRO01000001">
    <property type="protein sequence ID" value="TGN63195.1"/>
    <property type="molecule type" value="Genomic_DNA"/>
</dbReference>
<dbReference type="OrthoDB" id="3830029at2"/>
<dbReference type="Proteomes" id="UP000297496">
    <property type="component" value="Unassembled WGS sequence"/>
</dbReference>
<dbReference type="AlphaFoldDB" id="A0A4Z1CCC4"/>
<organism evidence="1 2">
    <name type="scientific">Nocardioides eburneiflavus</name>
    <dbReference type="NCBI Taxonomy" id="2518372"/>
    <lineage>
        <taxon>Bacteria</taxon>
        <taxon>Bacillati</taxon>
        <taxon>Actinomycetota</taxon>
        <taxon>Actinomycetes</taxon>
        <taxon>Propionibacteriales</taxon>
        <taxon>Nocardioidaceae</taxon>
        <taxon>Nocardioides</taxon>
    </lineage>
</organism>
<keyword evidence="2" id="KW-1185">Reference proteome</keyword>
<accession>A0A4Z1CCC4</accession>
<sequence length="132" mass="14645">MSLERDRGLLEQVVNDAVGGAAQVKWETPERSWSAQVRLRGATGLVSHLLTSPEWQEARFEEPRCSVFITTTTDEDDVRDSLAKLARAAVEYLAGGGRVEKSRGLFGTRPVLVLRTDDGEWRIGNQSARHPV</sequence>
<gene>
    <name evidence="1" type="ORF">EXE59_03960</name>
</gene>
<evidence type="ECO:0000313" key="1">
    <source>
        <dbReference type="EMBL" id="TGN63195.1"/>
    </source>
</evidence>
<reference evidence="1 2" key="1">
    <citation type="submission" date="2019-04" db="EMBL/GenBank/DDBJ databases">
        <title>Three New Species of Nocardioides, Nocardioides euryhalodurans sp. nov., Nocardioides seonyuensis sp. nov. and Nocardioides eburneoflavus sp. nov. Isolated from Soil.</title>
        <authorList>
            <person name="Roh S.G."/>
            <person name="Lee C."/>
            <person name="Kim M.-K."/>
            <person name="Kim S.B."/>
        </authorList>
    </citation>
    <scope>NUCLEOTIDE SEQUENCE [LARGE SCALE GENOMIC DNA]</scope>
    <source>
        <strain evidence="1 2">MMS17-SY213</strain>
    </source>
</reference>
<comment type="caution">
    <text evidence="1">The sequence shown here is derived from an EMBL/GenBank/DDBJ whole genome shotgun (WGS) entry which is preliminary data.</text>
</comment>
<evidence type="ECO:0000313" key="2">
    <source>
        <dbReference type="Proteomes" id="UP000297496"/>
    </source>
</evidence>
<dbReference type="RefSeq" id="WP_135837735.1">
    <property type="nucleotide sequence ID" value="NZ_SRRO01000001.1"/>
</dbReference>
<proteinExistence type="predicted"/>
<name>A0A4Z1CCC4_9ACTN</name>